<dbReference type="PANTHER" id="PTHR45527">
    <property type="entry name" value="NONRIBOSOMAL PEPTIDE SYNTHETASE"/>
    <property type="match status" value="1"/>
</dbReference>
<feature type="domain" description="AMP-dependent synthetase/ligase" evidence="3">
    <location>
        <begin position="1"/>
        <end position="188"/>
    </location>
</feature>
<evidence type="ECO:0000256" key="2">
    <source>
        <dbReference type="ARBA" id="ARBA00022553"/>
    </source>
</evidence>
<dbReference type="Gene3D" id="3.30.300.30">
    <property type="match status" value="1"/>
</dbReference>
<keyword evidence="6" id="KW-1185">Reference proteome</keyword>
<keyword evidence="1" id="KW-0596">Phosphopantetheine</keyword>
<dbReference type="Proteomes" id="UP001583177">
    <property type="component" value="Unassembled WGS sequence"/>
</dbReference>
<evidence type="ECO:0000259" key="4">
    <source>
        <dbReference type="Pfam" id="PF00668"/>
    </source>
</evidence>
<evidence type="ECO:0000313" key="5">
    <source>
        <dbReference type="EMBL" id="KAL1856304.1"/>
    </source>
</evidence>
<dbReference type="PANTHER" id="PTHR45527:SF1">
    <property type="entry name" value="FATTY ACID SYNTHASE"/>
    <property type="match status" value="1"/>
</dbReference>
<protein>
    <submittedName>
        <fullName evidence="5">NRPS protein</fullName>
    </submittedName>
</protein>
<comment type="caution">
    <text evidence="5">The sequence shown here is derived from an EMBL/GenBank/DDBJ whole genome shotgun (WGS) entry which is preliminary data.</text>
</comment>
<accession>A0ABR3W8U6</accession>
<dbReference type="Gene3D" id="3.30.559.10">
    <property type="entry name" value="Chloramphenicol acetyltransferase-like domain"/>
    <property type="match status" value="1"/>
</dbReference>
<gene>
    <name evidence="5" type="ORF">Daus18300_010789</name>
</gene>
<dbReference type="Gene3D" id="3.30.559.30">
    <property type="entry name" value="Nonribosomal peptide synthetase, condensation domain"/>
    <property type="match status" value="1"/>
</dbReference>
<evidence type="ECO:0000256" key="1">
    <source>
        <dbReference type="ARBA" id="ARBA00022450"/>
    </source>
</evidence>
<dbReference type="Gene3D" id="3.40.50.12780">
    <property type="entry name" value="N-terminal domain of ligase-like"/>
    <property type="match status" value="1"/>
</dbReference>
<evidence type="ECO:0000259" key="3">
    <source>
        <dbReference type="Pfam" id="PF00501"/>
    </source>
</evidence>
<dbReference type="SUPFAM" id="SSF56801">
    <property type="entry name" value="Acetyl-CoA synthetase-like"/>
    <property type="match status" value="1"/>
</dbReference>
<dbReference type="InterPro" id="IPR023213">
    <property type="entry name" value="CAT-like_dom_sf"/>
</dbReference>
<dbReference type="InterPro" id="IPR042099">
    <property type="entry name" value="ANL_N_sf"/>
</dbReference>
<dbReference type="Pfam" id="PF00668">
    <property type="entry name" value="Condensation"/>
    <property type="match status" value="1"/>
</dbReference>
<keyword evidence="2" id="KW-0597">Phosphoprotein</keyword>
<proteinExistence type="predicted"/>
<feature type="domain" description="Condensation" evidence="4">
    <location>
        <begin position="468"/>
        <end position="726"/>
    </location>
</feature>
<dbReference type="InterPro" id="IPR045851">
    <property type="entry name" value="AMP-bd_C_sf"/>
</dbReference>
<dbReference type="Pfam" id="PF00501">
    <property type="entry name" value="AMP-binding"/>
    <property type="match status" value="1"/>
</dbReference>
<dbReference type="SUPFAM" id="SSF52777">
    <property type="entry name" value="CoA-dependent acyltransferases"/>
    <property type="match status" value="2"/>
</dbReference>
<evidence type="ECO:0000313" key="6">
    <source>
        <dbReference type="Proteomes" id="UP001583177"/>
    </source>
</evidence>
<sequence>MTEHAAYLTDALAQQEAALLNSSTRLFHFASYNFDATNFDILSTLIAGATICVPSEYNRINHLAAEINTLGANFLELTATVAQILDPQEVPGLEVVILCGEANSPEVVEKWVSAGLDVVNGYGPSEASCAFSYNIYTRQHPQANNIGRALKNACQGHIVSPDNHNQLLPVGALGELVIRGPTLGRGYLKEPEKTAAVYIDNPSWLHESARRESRRVYKTGDLVRQLPDHSFEIHGRVDKQVKLNGQRVELGDIEHKVGRLLRGYQSVAVEVLKLPWQRGSQTWLCAFYAQTVGNYSAAQAIDLIDMEKASINIPRIKSLLAEDLKSIAIPQAFVPLQFMPVTTQGKLDRKALQELGDQLNPAIWAKLSGSKLAEDYVKVLRDQKQDFEERVYVPFDAIKDRQELDEICSKAAQHTNVDDIEDIIQATDLQASCVAFSTTAFMAHRCVLYQIVSRSFRPSMRSHIHLSNIHDATERLMEEDKRRPVEMTEPQTAFELLSQGDKIERLVIRLSAAQYDGHSVAILGEEARTLLSGDQKLKETEGSYSAYLYHSRALQSAQAVEYWRHLLSGAKPTQIAAQPGMPTFQDFVDGVLARTVETRLLDLDRFSSLPNNSSSSSSTRATVVKTAWSLALAELTGQDDIVFGATAWGRNAPVPFAHDVVGCCASHVPVRARVGRFDTYAGLLGDLQAQHVESMRFEMLGANTIVRQCTDWPRWARLSSLLVFQGLDIDGEGQGWKEKKDSAVGAVPPAEAAGPVKFTEIMDPGDRADVILHVEPFGQTTRLLMAFSKRRVPDTTAEAMMDAFERYLGLVSQCATGFIRPRSPTSPLLFTVEPQLGETCDEKTVVFENVAAAQELVRSAWMNILGADAIEFEECKAVQTAFLEIWGNPVSAAGLARHYEETGLQVTTEEVLRCSSVEDQISLVSRKMKDFQQ</sequence>
<dbReference type="InterPro" id="IPR001242">
    <property type="entry name" value="Condensation_dom"/>
</dbReference>
<organism evidence="5 6">
    <name type="scientific">Diaporthe australafricana</name>
    <dbReference type="NCBI Taxonomy" id="127596"/>
    <lineage>
        <taxon>Eukaryota</taxon>
        <taxon>Fungi</taxon>
        <taxon>Dikarya</taxon>
        <taxon>Ascomycota</taxon>
        <taxon>Pezizomycotina</taxon>
        <taxon>Sordariomycetes</taxon>
        <taxon>Sordariomycetidae</taxon>
        <taxon>Diaporthales</taxon>
        <taxon>Diaporthaceae</taxon>
        <taxon>Diaporthe</taxon>
    </lineage>
</organism>
<reference evidence="5 6" key="1">
    <citation type="journal article" date="2024" name="IMA Fungus">
        <title>IMA Genome - F19 : A genome assembly and annotation guide to empower mycologists, including annotated draft genome sequences of Ceratocystis pirilliformis, Diaporthe australafricana, Fusarium ophioides, Paecilomyces lecythidis, and Sporothrix stenoceras.</title>
        <authorList>
            <person name="Aylward J."/>
            <person name="Wilson A.M."/>
            <person name="Visagie C.M."/>
            <person name="Spraker J."/>
            <person name="Barnes I."/>
            <person name="Buitendag C."/>
            <person name="Ceriani C."/>
            <person name="Del Mar Angel L."/>
            <person name="du Plessis D."/>
            <person name="Fuchs T."/>
            <person name="Gasser K."/>
            <person name="Kramer D."/>
            <person name="Li W."/>
            <person name="Munsamy K."/>
            <person name="Piso A."/>
            <person name="Price J.L."/>
            <person name="Sonnekus B."/>
            <person name="Thomas C."/>
            <person name="van der Nest A."/>
            <person name="van Dijk A."/>
            <person name="van Heerden A."/>
            <person name="van Vuuren N."/>
            <person name="Yilmaz N."/>
            <person name="Duong T.A."/>
            <person name="van der Merwe N.A."/>
            <person name="Wingfield M.J."/>
            <person name="Wingfield B.D."/>
        </authorList>
    </citation>
    <scope>NUCLEOTIDE SEQUENCE [LARGE SCALE GENOMIC DNA]</scope>
    <source>
        <strain evidence="5 6">CMW 18300</strain>
    </source>
</reference>
<dbReference type="InterPro" id="IPR000873">
    <property type="entry name" value="AMP-dep_synth/lig_dom"/>
</dbReference>
<name>A0ABR3W8U6_9PEZI</name>
<dbReference type="EMBL" id="JAWRVE010000123">
    <property type="protein sequence ID" value="KAL1856304.1"/>
    <property type="molecule type" value="Genomic_DNA"/>
</dbReference>